<dbReference type="FunFam" id="3.30.160.60:FF:000446">
    <property type="entry name" value="Zinc finger protein"/>
    <property type="match status" value="1"/>
</dbReference>
<protein>
    <submittedName>
        <fullName evidence="11">Fungal-specific transcription factor domain-domain-containing protein</fullName>
    </submittedName>
</protein>
<dbReference type="InterPro" id="IPR036236">
    <property type="entry name" value="Znf_C2H2_sf"/>
</dbReference>
<keyword evidence="7" id="KW-0539">Nucleus</keyword>
<evidence type="ECO:0000256" key="8">
    <source>
        <dbReference type="PROSITE-ProRule" id="PRU00042"/>
    </source>
</evidence>
<dbReference type="PROSITE" id="PS00028">
    <property type="entry name" value="ZINC_FINGER_C2H2_1"/>
    <property type="match status" value="2"/>
</dbReference>
<dbReference type="InterPro" id="IPR007219">
    <property type="entry name" value="XnlR_reg_dom"/>
</dbReference>
<keyword evidence="5" id="KW-0862">Zinc</keyword>
<feature type="domain" description="C2H2-type" evidence="10">
    <location>
        <begin position="94"/>
        <end position="122"/>
    </location>
</feature>
<keyword evidence="3" id="KW-0677">Repeat</keyword>
<dbReference type="Proteomes" id="UP000241462">
    <property type="component" value="Unassembled WGS sequence"/>
</dbReference>
<dbReference type="InParanoid" id="A0A2T2ZYM0"/>
<dbReference type="PANTHER" id="PTHR40626:SF13">
    <property type="entry name" value="RESPIRATION FACTOR 2-RELATED"/>
    <property type="match status" value="1"/>
</dbReference>
<evidence type="ECO:0000256" key="2">
    <source>
        <dbReference type="ARBA" id="ARBA00022723"/>
    </source>
</evidence>
<dbReference type="PROSITE" id="PS50157">
    <property type="entry name" value="ZINC_FINGER_C2H2_2"/>
    <property type="match status" value="2"/>
</dbReference>
<feature type="region of interest" description="Disordered" evidence="9">
    <location>
        <begin position="1"/>
        <end position="66"/>
    </location>
</feature>
<evidence type="ECO:0000256" key="7">
    <source>
        <dbReference type="ARBA" id="ARBA00023242"/>
    </source>
</evidence>
<dbReference type="GO" id="GO:0000978">
    <property type="term" value="F:RNA polymerase II cis-regulatory region sequence-specific DNA binding"/>
    <property type="evidence" value="ECO:0007669"/>
    <property type="project" value="InterPro"/>
</dbReference>
<dbReference type="GO" id="GO:0000981">
    <property type="term" value="F:DNA-binding transcription factor activity, RNA polymerase II-specific"/>
    <property type="evidence" value="ECO:0007669"/>
    <property type="project" value="InterPro"/>
</dbReference>
<evidence type="ECO:0000313" key="12">
    <source>
        <dbReference type="Proteomes" id="UP000241462"/>
    </source>
</evidence>
<feature type="region of interest" description="Disordered" evidence="9">
    <location>
        <begin position="446"/>
        <end position="466"/>
    </location>
</feature>
<dbReference type="Pfam" id="PF00096">
    <property type="entry name" value="zf-C2H2"/>
    <property type="match status" value="2"/>
</dbReference>
<dbReference type="GO" id="GO:0006351">
    <property type="term" value="P:DNA-templated transcription"/>
    <property type="evidence" value="ECO:0007669"/>
    <property type="project" value="InterPro"/>
</dbReference>
<dbReference type="Pfam" id="PF04082">
    <property type="entry name" value="Fungal_trans"/>
    <property type="match status" value="1"/>
</dbReference>
<evidence type="ECO:0000256" key="1">
    <source>
        <dbReference type="ARBA" id="ARBA00004123"/>
    </source>
</evidence>
<evidence type="ECO:0000313" key="11">
    <source>
        <dbReference type="EMBL" id="PSR79717.1"/>
    </source>
</evidence>
<dbReference type="AlphaFoldDB" id="A0A2T2ZYM0"/>
<dbReference type="PANTHER" id="PTHR40626">
    <property type="entry name" value="MIP31509P"/>
    <property type="match status" value="1"/>
</dbReference>
<gene>
    <name evidence="11" type="ORF">BD289DRAFT_455716</name>
</gene>
<feature type="compositionally biased region" description="Polar residues" evidence="9">
    <location>
        <begin position="454"/>
        <end position="466"/>
    </location>
</feature>
<name>A0A2T2ZYM0_9PEZI</name>
<dbReference type="FunFam" id="3.30.160.60:FF:000045">
    <property type="entry name" value="ZFP69 zinc finger protein B"/>
    <property type="match status" value="1"/>
</dbReference>
<dbReference type="EMBL" id="KZ678557">
    <property type="protein sequence ID" value="PSR79717.1"/>
    <property type="molecule type" value="Genomic_DNA"/>
</dbReference>
<reference evidence="11 12" key="1">
    <citation type="journal article" date="2018" name="Mycol. Prog.">
        <title>Coniella lustricola, a new species from submerged detritus.</title>
        <authorList>
            <person name="Raudabaugh D.B."/>
            <person name="Iturriaga T."/>
            <person name="Carver A."/>
            <person name="Mondo S."/>
            <person name="Pangilinan J."/>
            <person name="Lipzen A."/>
            <person name="He G."/>
            <person name="Amirebrahimi M."/>
            <person name="Grigoriev I.V."/>
            <person name="Miller A.N."/>
        </authorList>
    </citation>
    <scope>NUCLEOTIDE SEQUENCE [LARGE SCALE GENOMIC DNA]</scope>
    <source>
        <strain evidence="11 12">B22-T-1</strain>
    </source>
</reference>
<organism evidence="11 12">
    <name type="scientific">Coniella lustricola</name>
    <dbReference type="NCBI Taxonomy" id="2025994"/>
    <lineage>
        <taxon>Eukaryota</taxon>
        <taxon>Fungi</taxon>
        <taxon>Dikarya</taxon>
        <taxon>Ascomycota</taxon>
        <taxon>Pezizomycotina</taxon>
        <taxon>Sordariomycetes</taxon>
        <taxon>Sordariomycetidae</taxon>
        <taxon>Diaporthales</taxon>
        <taxon>Schizoparmaceae</taxon>
        <taxon>Coniella</taxon>
    </lineage>
</organism>
<dbReference type="FunCoup" id="A0A2T2ZYM0">
    <property type="interactions" value="643"/>
</dbReference>
<dbReference type="InterPro" id="IPR051059">
    <property type="entry name" value="VerF-like"/>
</dbReference>
<keyword evidence="4 8" id="KW-0863">Zinc-finger</keyword>
<dbReference type="CDD" id="cd12148">
    <property type="entry name" value="fungal_TF_MHR"/>
    <property type="match status" value="1"/>
</dbReference>
<feature type="domain" description="C2H2-type" evidence="10">
    <location>
        <begin position="66"/>
        <end position="93"/>
    </location>
</feature>
<keyword evidence="6" id="KW-0238">DNA-binding</keyword>
<dbReference type="GO" id="GO:0005634">
    <property type="term" value="C:nucleus"/>
    <property type="evidence" value="ECO:0007669"/>
    <property type="project" value="UniProtKB-SubCell"/>
</dbReference>
<evidence type="ECO:0000256" key="9">
    <source>
        <dbReference type="SAM" id="MobiDB-lite"/>
    </source>
</evidence>
<evidence type="ECO:0000259" key="10">
    <source>
        <dbReference type="PROSITE" id="PS50157"/>
    </source>
</evidence>
<evidence type="ECO:0000256" key="5">
    <source>
        <dbReference type="ARBA" id="ARBA00022833"/>
    </source>
</evidence>
<evidence type="ECO:0000256" key="4">
    <source>
        <dbReference type="ARBA" id="ARBA00022771"/>
    </source>
</evidence>
<dbReference type="GO" id="GO:0008270">
    <property type="term" value="F:zinc ion binding"/>
    <property type="evidence" value="ECO:0007669"/>
    <property type="project" value="UniProtKB-KW"/>
</dbReference>
<dbReference type="GO" id="GO:0000785">
    <property type="term" value="C:chromatin"/>
    <property type="evidence" value="ECO:0007669"/>
    <property type="project" value="TreeGrafter"/>
</dbReference>
<proteinExistence type="predicted"/>
<sequence>MGNDSNPKHEHMVTTATMGNSPPSDTDVMGAQQPEDAEASTITVNTKGPAGAPTFPQPKTDKPRPHGCNTCGRAFARLEHLKRHERSHTKEKPFECPDCKRCFARRDLLLRHQQKLHATTAPPARSRNRRESASGVPLGQSRARKNSVASTNPSNAPINPAAMRPRANTISAIDPASLQQFMTPATPAMSRMPPTHSRHNSLIDYGSMGHFIEPQFSGMSNVMSQRGMHSAPLRVETQSLPYGSGLRTAPPQSLFGNDYSLGTMFGNPTTTINPSILQYAPNSPHIDPIATPFSEPGVFDSGLEALSLMSPFPTGDFLPGHNDYAFEGSSSSAISTASPGGMSDAMIDGSNNNKAMPSNASPWAPSLVSPQTGNFGLDFGANNGFPDLMSGAPASPHPMQSTNMMSDMFTPPHSLNTSMADLPMTTSFGDLPILTTAANMKPPMGYGSGPGPETPTSINGSTYGTSSVSTITDSTRSAILGALSSTAALNSTHASRRPSFSLQTSPFAAAHTSISIAHADASRSLPSTQSLQRFVAAYITYFHPHLPFLHLPTLSFDIPAQNTANGNSSLHAGPACLALSMAAIGALYESEHDQAHELFELAKKMIQTYLEQCRLSNWRKGHPVSAASDHGMARSHDGSTETPVWLVQSMLLNVVFGHNCGDKRAGEIAGVHCAALVSLARGADMFFPGSPHTLYQNGHHNNSNTGAADGEHAEWLQWTVVEERKRTLYAIFILSSLLVSAYNQPPCLTNGEVLLGLPCDEEFFEAENSTVFNARGGVAKAQLNQITFYDAFAELMRSNETHRASSLRIGEAFGSGIDPQNLPSTNLKCSAFGCLVLINALHNFIWETRQIHHNGPWTNEDTEKMQHTIEPALRAWHATWWCNQKQSMKRPLPFNDGPLSTDAMPLLDLAYLRLFVSLGRSKEKFWQRDWQGMAEELARGDEFIQHAEIASPVPGANIGGDEEMLSLGLVGVSEIQSTQLSSSAGASNKSSQAGREKLLRKAAFYAVESLLSADKSRVTYADLTSRELPLQSAMCTFDSAQVLAEWIATLQDRIGQYLGILGHDPVDLSQVPAIMLLTDEDTQLLRKAQEILDRWEQKLEVDFVSSLQGGYAAKILRMTGHILGKSDVWPVTRLMTQCLETHANHVHARAERSLRSFEY</sequence>
<accession>A0A2T2ZYM0</accession>
<evidence type="ECO:0000256" key="6">
    <source>
        <dbReference type="ARBA" id="ARBA00023125"/>
    </source>
</evidence>
<dbReference type="SUPFAM" id="SSF57667">
    <property type="entry name" value="beta-beta-alpha zinc fingers"/>
    <property type="match status" value="1"/>
</dbReference>
<dbReference type="InterPro" id="IPR013087">
    <property type="entry name" value="Znf_C2H2_type"/>
</dbReference>
<keyword evidence="2" id="KW-0479">Metal-binding</keyword>
<feature type="region of interest" description="Disordered" evidence="9">
    <location>
        <begin position="116"/>
        <end position="162"/>
    </location>
</feature>
<keyword evidence="12" id="KW-1185">Reference proteome</keyword>
<feature type="compositionally biased region" description="Polar residues" evidence="9">
    <location>
        <begin position="14"/>
        <end position="24"/>
    </location>
</feature>
<comment type="subcellular location">
    <subcellularLocation>
        <location evidence="1">Nucleus</location>
    </subcellularLocation>
</comment>
<feature type="compositionally biased region" description="Polar residues" evidence="9">
    <location>
        <begin position="147"/>
        <end position="157"/>
    </location>
</feature>
<dbReference type="Gene3D" id="3.30.160.60">
    <property type="entry name" value="Classic Zinc Finger"/>
    <property type="match status" value="2"/>
</dbReference>
<feature type="compositionally biased region" description="Basic and acidic residues" evidence="9">
    <location>
        <begin position="1"/>
        <end position="12"/>
    </location>
</feature>
<evidence type="ECO:0000256" key="3">
    <source>
        <dbReference type="ARBA" id="ARBA00022737"/>
    </source>
</evidence>
<dbReference type="SMART" id="SM00355">
    <property type="entry name" value="ZnF_C2H2"/>
    <property type="match status" value="2"/>
</dbReference>
<dbReference type="OrthoDB" id="6077919at2759"/>
<dbReference type="STRING" id="2025994.A0A2T2ZYM0"/>